<evidence type="ECO:0000313" key="2">
    <source>
        <dbReference type="Proteomes" id="UP000591131"/>
    </source>
</evidence>
<name>A0A7J6MZJ7_PERCH</name>
<comment type="caution">
    <text evidence="1">The sequence shown here is derived from an EMBL/GenBank/DDBJ whole genome shotgun (WGS) entry which is preliminary data.</text>
</comment>
<accession>A0A7J6MZJ7</accession>
<dbReference type="Proteomes" id="UP000591131">
    <property type="component" value="Unassembled WGS sequence"/>
</dbReference>
<organism evidence="1 2">
    <name type="scientific">Perkinsus chesapeaki</name>
    <name type="common">Clam parasite</name>
    <name type="synonym">Perkinsus andrewsi</name>
    <dbReference type="NCBI Taxonomy" id="330153"/>
    <lineage>
        <taxon>Eukaryota</taxon>
        <taxon>Sar</taxon>
        <taxon>Alveolata</taxon>
        <taxon>Perkinsozoa</taxon>
        <taxon>Perkinsea</taxon>
        <taxon>Perkinsida</taxon>
        <taxon>Perkinsidae</taxon>
        <taxon>Perkinsus</taxon>
    </lineage>
</organism>
<keyword evidence="2" id="KW-1185">Reference proteome</keyword>
<dbReference type="AlphaFoldDB" id="A0A7J6MZJ7"/>
<proteinExistence type="predicted"/>
<evidence type="ECO:0000313" key="1">
    <source>
        <dbReference type="EMBL" id="KAF4676630.1"/>
    </source>
</evidence>
<dbReference type="OrthoDB" id="10376276at2759"/>
<sequence length="288" mass="31790">MVSTKCQCGTRTSSSSIDEDLSCNMTDDTTKLVAQLQDEKLQQSRHIAELRERIGHQSITSKYDIRKKLATVIAELPRGGRSSSSTSSCRPPPATRVRHIGISTEDLYTSETTTTMLTPRTNSEKNEKNNALEVFRMDYSPGSNVSCSPLSKRKLSLGAIYEDENWCDIGRRISKEFASTTTSNVSSNDLLTEESLFPSKVQQLVGSYDTHVGVPGILFHPVKSSSGYVLSGKWGLSDIMVGIEPDSMESLGCVFTNSGRIVTGSVDVKDNCIKIVWQCNQTWTRLKE</sequence>
<protein>
    <submittedName>
        <fullName evidence="1">Uncharacterized protein</fullName>
    </submittedName>
</protein>
<reference evidence="1 2" key="1">
    <citation type="submission" date="2020-04" db="EMBL/GenBank/DDBJ databases">
        <title>Perkinsus chesapeaki whole genome sequence.</title>
        <authorList>
            <person name="Bogema D.R."/>
        </authorList>
    </citation>
    <scope>NUCLEOTIDE SEQUENCE [LARGE SCALE GENOMIC DNA]</scope>
    <source>
        <strain evidence="1">ATCC PRA-425</strain>
    </source>
</reference>
<dbReference type="EMBL" id="JAAPAO010000032">
    <property type="protein sequence ID" value="KAF4676630.1"/>
    <property type="molecule type" value="Genomic_DNA"/>
</dbReference>
<gene>
    <name evidence="1" type="ORF">FOL47_005783</name>
</gene>